<protein>
    <submittedName>
        <fullName evidence="3">Uncharacterized protein</fullName>
    </submittedName>
</protein>
<reference evidence="3" key="1">
    <citation type="submission" date="2016-11" db="UniProtKB">
        <authorList>
            <consortium name="WormBaseParasite"/>
        </authorList>
    </citation>
    <scope>IDENTIFICATION</scope>
</reference>
<feature type="compositionally biased region" description="Polar residues" evidence="1">
    <location>
        <begin position="85"/>
        <end position="97"/>
    </location>
</feature>
<organism evidence="2 3">
    <name type="scientific">Meloidogyne hapla</name>
    <name type="common">Root-knot nematode worm</name>
    <dbReference type="NCBI Taxonomy" id="6305"/>
    <lineage>
        <taxon>Eukaryota</taxon>
        <taxon>Metazoa</taxon>
        <taxon>Ecdysozoa</taxon>
        <taxon>Nematoda</taxon>
        <taxon>Chromadorea</taxon>
        <taxon>Rhabditida</taxon>
        <taxon>Tylenchina</taxon>
        <taxon>Tylenchomorpha</taxon>
        <taxon>Tylenchoidea</taxon>
        <taxon>Meloidogynidae</taxon>
        <taxon>Meloidogyninae</taxon>
        <taxon>Meloidogyne</taxon>
    </lineage>
</organism>
<dbReference type="Proteomes" id="UP000095281">
    <property type="component" value="Unplaced"/>
</dbReference>
<evidence type="ECO:0000313" key="2">
    <source>
        <dbReference type="Proteomes" id="UP000095281"/>
    </source>
</evidence>
<sequence>MLHMQDLAYFYLIKKYDEKTFLEILANKKVKGEEKELVFKEKFNEAEEALNETEEGLNEEASKEMEVKFNEDEGALMGKEDENKSAQYQSEITAEEE</sequence>
<evidence type="ECO:0000313" key="3">
    <source>
        <dbReference type="WBParaSite" id="MhA1_Contig518.frz3.gene2"/>
    </source>
</evidence>
<name>A0A1I8BT75_MELHA</name>
<feature type="region of interest" description="Disordered" evidence="1">
    <location>
        <begin position="71"/>
        <end position="97"/>
    </location>
</feature>
<keyword evidence="2" id="KW-1185">Reference proteome</keyword>
<dbReference type="AlphaFoldDB" id="A0A1I8BT75"/>
<accession>A0A1I8BT75</accession>
<proteinExistence type="predicted"/>
<dbReference type="WBParaSite" id="MhA1_Contig518.frz3.gene2">
    <property type="protein sequence ID" value="MhA1_Contig518.frz3.gene2"/>
    <property type="gene ID" value="MhA1_Contig518.frz3.gene2"/>
</dbReference>
<evidence type="ECO:0000256" key="1">
    <source>
        <dbReference type="SAM" id="MobiDB-lite"/>
    </source>
</evidence>